<comment type="cofactor">
    <cofactor evidence="1">
        <name>Mg(2+)</name>
        <dbReference type="ChEBI" id="CHEBI:18420"/>
    </cofactor>
</comment>
<dbReference type="Gene3D" id="3.90.79.10">
    <property type="entry name" value="Nucleoside Triphosphate Pyrophosphohydrolase"/>
    <property type="match status" value="1"/>
</dbReference>
<dbReference type="EMBL" id="JADEYS010000006">
    <property type="protein sequence ID" value="MBE9397198.1"/>
    <property type="molecule type" value="Genomic_DNA"/>
</dbReference>
<dbReference type="InterPro" id="IPR050241">
    <property type="entry name" value="NAD-cap_RNA_hydrolase_NudC"/>
</dbReference>
<comment type="cofactor">
    <cofactor evidence="2">
        <name>Zn(2+)</name>
        <dbReference type="ChEBI" id="CHEBI:29105"/>
    </cofactor>
</comment>
<keyword evidence="7" id="KW-0460">Magnesium</keyword>
<dbReference type="GO" id="GO:0005829">
    <property type="term" value="C:cytosol"/>
    <property type="evidence" value="ECO:0007669"/>
    <property type="project" value="TreeGrafter"/>
</dbReference>
<sequence>MVGNEQGVLRCDENTAKLLRRKSKAEYPVGEYKGIRYRLILIEANESDDLLNECVERWGLRRLLAAADDEEMYGLLSRASQIATWHANHRFCPRCATVLTPHKDDLALECVSCRLVQYPRISPCIIVLVRNGERCLLAHAAHFDEKRYSTLAGFIEAGETAEAAVAREVMEEVGIKVGNVTYHCSQSWPFPHSLMLGYFADYEAGDIVPDGVEILDAQWFDQNTLPSIPPSFTIARKLIDHFFAELAD</sequence>
<dbReference type="PROSITE" id="PS00893">
    <property type="entry name" value="NUDIX_BOX"/>
    <property type="match status" value="1"/>
</dbReference>
<comment type="similarity">
    <text evidence="3">Belongs to the Nudix hydrolase family. NudC subfamily.</text>
</comment>
<dbReference type="EC" id="3.6.1.22" evidence="4"/>
<evidence type="ECO:0000256" key="9">
    <source>
        <dbReference type="ARBA" id="ARBA00023679"/>
    </source>
</evidence>
<keyword evidence="6 10" id="KW-0378">Hydrolase</keyword>
<keyword evidence="8" id="KW-0520">NAD</keyword>
<dbReference type="Gene3D" id="3.90.79.20">
    <property type="match status" value="1"/>
</dbReference>
<evidence type="ECO:0000256" key="4">
    <source>
        <dbReference type="ARBA" id="ARBA00012381"/>
    </source>
</evidence>
<evidence type="ECO:0000313" key="13">
    <source>
        <dbReference type="Proteomes" id="UP000640333"/>
    </source>
</evidence>
<dbReference type="Pfam" id="PF09297">
    <property type="entry name" value="Zn_ribbon_NUD"/>
    <property type="match status" value="1"/>
</dbReference>
<evidence type="ECO:0000313" key="12">
    <source>
        <dbReference type="EMBL" id="MBE9397198.1"/>
    </source>
</evidence>
<comment type="catalytic activity">
    <reaction evidence="9">
        <text>a 5'-end NAD(+)-phospho-ribonucleoside in mRNA + H2O = a 5'-end phospho-adenosine-phospho-ribonucleoside in mRNA + beta-nicotinamide D-ribonucleotide + 2 H(+)</text>
        <dbReference type="Rhea" id="RHEA:60876"/>
        <dbReference type="Rhea" id="RHEA-COMP:15698"/>
        <dbReference type="Rhea" id="RHEA-COMP:15719"/>
        <dbReference type="ChEBI" id="CHEBI:14649"/>
        <dbReference type="ChEBI" id="CHEBI:15377"/>
        <dbReference type="ChEBI" id="CHEBI:15378"/>
        <dbReference type="ChEBI" id="CHEBI:144029"/>
        <dbReference type="ChEBI" id="CHEBI:144051"/>
    </reaction>
    <physiologicalReaction direction="left-to-right" evidence="9">
        <dbReference type="Rhea" id="RHEA:60877"/>
    </physiologicalReaction>
</comment>
<dbReference type="InterPro" id="IPR049734">
    <property type="entry name" value="NudC-like_C"/>
</dbReference>
<feature type="domain" description="Nudix hydrolase" evidence="11">
    <location>
        <begin position="119"/>
        <end position="242"/>
    </location>
</feature>
<evidence type="ECO:0000256" key="7">
    <source>
        <dbReference type="ARBA" id="ARBA00022842"/>
    </source>
</evidence>
<dbReference type="InterPro" id="IPR000086">
    <property type="entry name" value="NUDIX_hydrolase_dom"/>
</dbReference>
<dbReference type="InterPro" id="IPR015376">
    <property type="entry name" value="Znr_NADH_PPase"/>
</dbReference>
<dbReference type="PANTHER" id="PTHR42904">
    <property type="entry name" value="NUDIX HYDROLASE, NUDC SUBFAMILY"/>
    <property type="match status" value="1"/>
</dbReference>
<dbReference type="NCBIfam" id="NF001299">
    <property type="entry name" value="PRK00241.1"/>
    <property type="match status" value="1"/>
</dbReference>
<evidence type="ECO:0000256" key="5">
    <source>
        <dbReference type="ARBA" id="ARBA00022723"/>
    </source>
</evidence>
<dbReference type="PROSITE" id="PS51462">
    <property type="entry name" value="NUDIX"/>
    <property type="match status" value="1"/>
</dbReference>
<keyword evidence="13" id="KW-1185">Reference proteome</keyword>
<evidence type="ECO:0000256" key="1">
    <source>
        <dbReference type="ARBA" id="ARBA00001946"/>
    </source>
</evidence>
<evidence type="ECO:0000256" key="3">
    <source>
        <dbReference type="ARBA" id="ARBA00009595"/>
    </source>
</evidence>
<evidence type="ECO:0000256" key="10">
    <source>
        <dbReference type="RuleBase" id="RU003476"/>
    </source>
</evidence>
<evidence type="ECO:0000256" key="8">
    <source>
        <dbReference type="ARBA" id="ARBA00023027"/>
    </source>
</evidence>
<dbReference type="GO" id="GO:0035529">
    <property type="term" value="F:NADH pyrophosphatase activity"/>
    <property type="evidence" value="ECO:0007669"/>
    <property type="project" value="TreeGrafter"/>
</dbReference>
<accession>A0A8J7FJA4</accession>
<dbReference type="GO" id="GO:0046872">
    <property type="term" value="F:metal ion binding"/>
    <property type="evidence" value="ECO:0007669"/>
    <property type="project" value="UniProtKB-KW"/>
</dbReference>
<evidence type="ECO:0000256" key="2">
    <source>
        <dbReference type="ARBA" id="ARBA00001947"/>
    </source>
</evidence>
<proteinExistence type="inferred from homology"/>
<protein>
    <recommendedName>
        <fullName evidence="4">NAD(+) diphosphatase</fullName>
        <ecNumber evidence="4">3.6.1.22</ecNumber>
    </recommendedName>
</protein>
<evidence type="ECO:0000259" key="11">
    <source>
        <dbReference type="PROSITE" id="PS51462"/>
    </source>
</evidence>
<organism evidence="12 13">
    <name type="scientific">Pontibacterium sinense</name>
    <dbReference type="NCBI Taxonomy" id="2781979"/>
    <lineage>
        <taxon>Bacteria</taxon>
        <taxon>Pseudomonadati</taxon>
        <taxon>Pseudomonadota</taxon>
        <taxon>Gammaproteobacteria</taxon>
        <taxon>Oceanospirillales</taxon>
        <taxon>Oceanospirillaceae</taxon>
        <taxon>Pontibacterium</taxon>
    </lineage>
</organism>
<evidence type="ECO:0000256" key="6">
    <source>
        <dbReference type="ARBA" id="ARBA00022801"/>
    </source>
</evidence>
<reference evidence="12" key="1">
    <citation type="submission" date="2020-10" db="EMBL/GenBank/DDBJ databases">
        <title>Bacterium isolated from coastal waters sediment.</title>
        <authorList>
            <person name="Chen R.-J."/>
            <person name="Lu D.-C."/>
            <person name="Zhu K.-L."/>
            <person name="Du Z.-J."/>
        </authorList>
    </citation>
    <scope>NUCLEOTIDE SEQUENCE</scope>
    <source>
        <strain evidence="12">N1Y112</strain>
    </source>
</reference>
<dbReference type="InterPro" id="IPR020084">
    <property type="entry name" value="NUDIX_hydrolase_CS"/>
</dbReference>
<dbReference type="InterPro" id="IPR015797">
    <property type="entry name" value="NUDIX_hydrolase-like_dom_sf"/>
</dbReference>
<keyword evidence="5" id="KW-0479">Metal-binding</keyword>
<dbReference type="AlphaFoldDB" id="A0A8J7FJA4"/>
<dbReference type="SUPFAM" id="SSF55811">
    <property type="entry name" value="Nudix"/>
    <property type="match status" value="2"/>
</dbReference>
<gene>
    <name evidence="12" type="primary">nudC</name>
    <name evidence="12" type="ORF">IOQ59_07995</name>
</gene>
<dbReference type="Pfam" id="PF00293">
    <property type="entry name" value="NUDIX"/>
    <property type="match status" value="1"/>
</dbReference>
<dbReference type="CDD" id="cd03429">
    <property type="entry name" value="NUDIX_NADH_pyrophosphatase_Nudt13"/>
    <property type="match status" value="1"/>
</dbReference>
<dbReference type="PANTHER" id="PTHR42904:SF6">
    <property type="entry name" value="NAD-CAPPED RNA HYDROLASE NUDT12"/>
    <property type="match status" value="1"/>
</dbReference>
<dbReference type="InterPro" id="IPR020476">
    <property type="entry name" value="Nudix_hydrolase"/>
</dbReference>
<comment type="caution">
    <text evidence="12">The sequence shown here is derived from an EMBL/GenBank/DDBJ whole genome shotgun (WGS) entry which is preliminary data.</text>
</comment>
<dbReference type="PRINTS" id="PR00502">
    <property type="entry name" value="NUDIXFAMILY"/>
</dbReference>
<name>A0A8J7FJA4_9GAMM</name>
<dbReference type="GO" id="GO:0019677">
    <property type="term" value="P:NAD+ catabolic process"/>
    <property type="evidence" value="ECO:0007669"/>
    <property type="project" value="TreeGrafter"/>
</dbReference>
<dbReference type="GO" id="GO:0006742">
    <property type="term" value="P:NADP+ catabolic process"/>
    <property type="evidence" value="ECO:0007669"/>
    <property type="project" value="TreeGrafter"/>
</dbReference>
<dbReference type="Proteomes" id="UP000640333">
    <property type="component" value="Unassembled WGS sequence"/>
</dbReference>